<evidence type="ECO:0008006" key="4">
    <source>
        <dbReference type="Google" id="ProtNLM"/>
    </source>
</evidence>
<accession>A0A0F9YPY5</accession>
<proteinExistence type="predicted"/>
<feature type="coiled-coil region" evidence="1">
    <location>
        <begin position="28"/>
        <end position="55"/>
    </location>
</feature>
<protein>
    <recommendedName>
        <fullName evidence="4">Endonuclease/exonuclease/phosphatase domain-containing protein</fullName>
    </recommendedName>
</protein>
<dbReference type="Gene3D" id="3.60.10.10">
    <property type="entry name" value="Endonuclease/exonuclease/phosphatase"/>
    <property type="match status" value="1"/>
</dbReference>
<evidence type="ECO:0000313" key="3">
    <source>
        <dbReference type="Proteomes" id="UP000034350"/>
    </source>
</evidence>
<dbReference type="RefSeq" id="XP_024330454.1">
    <property type="nucleotide sequence ID" value="XM_024475798.1"/>
</dbReference>
<dbReference type="Proteomes" id="UP000034350">
    <property type="component" value="Unassembled WGS sequence"/>
</dbReference>
<organism evidence="2 3">
    <name type="scientific">Vairimorpha ceranae</name>
    <dbReference type="NCBI Taxonomy" id="40302"/>
    <lineage>
        <taxon>Eukaryota</taxon>
        <taxon>Fungi</taxon>
        <taxon>Fungi incertae sedis</taxon>
        <taxon>Microsporidia</taxon>
        <taxon>Nosematidae</taxon>
        <taxon>Vairimorpha</taxon>
    </lineage>
</organism>
<gene>
    <name evidence="2" type="ORF">AAJ76_5000031103</name>
</gene>
<sequence>MLLNTVKAVGFKVLHNKKNKLGLPNHRNKEMKEKIKLLNFNINHLSNKREELEILLKKKKPKIMCLQETWRQSVFPSRLKKYTAVETTSSGKNKPGLITLVKKIGAIRCSKKGTDSNILQTVVEFWPVGKWIKYLIINI</sequence>
<dbReference type="AlphaFoldDB" id="A0A0F9YPY5"/>
<comment type="caution">
    <text evidence="2">The sequence shown here is derived from an EMBL/GenBank/DDBJ whole genome shotgun (WGS) entry which is preliminary data.</text>
</comment>
<name>A0A0F9YPY5_9MICR</name>
<evidence type="ECO:0000313" key="2">
    <source>
        <dbReference type="EMBL" id="KKO74712.1"/>
    </source>
</evidence>
<dbReference type="SUPFAM" id="SSF56219">
    <property type="entry name" value="DNase I-like"/>
    <property type="match status" value="1"/>
</dbReference>
<dbReference type="InterPro" id="IPR036691">
    <property type="entry name" value="Endo/exonu/phosph_ase_sf"/>
</dbReference>
<evidence type="ECO:0000256" key="1">
    <source>
        <dbReference type="SAM" id="Coils"/>
    </source>
</evidence>
<keyword evidence="3" id="KW-1185">Reference proteome</keyword>
<dbReference type="GeneID" id="36320745"/>
<dbReference type="VEuPathDB" id="MicrosporidiaDB:AAJ76_5000031103"/>
<reference evidence="2 3" key="1">
    <citation type="journal article" date="2015" name="Environ. Microbiol.">
        <title>Genome analyses suggest the presence of polyploidy and recent human-driven expansions in eight global populations of the honeybee pathogen Nosema ceranae.</title>
        <authorList>
            <person name="Pelin A."/>
            <person name="Selman M."/>
            <person name="Aris-Brosou S."/>
            <person name="Farinelli L."/>
            <person name="Corradi N."/>
        </authorList>
    </citation>
    <scope>NUCLEOTIDE SEQUENCE [LARGE SCALE GENOMIC DNA]</scope>
    <source>
        <strain evidence="2 3">PA08 1199</strain>
    </source>
</reference>
<dbReference type="EMBL" id="JPQZ01000050">
    <property type="protein sequence ID" value="KKO74712.1"/>
    <property type="molecule type" value="Genomic_DNA"/>
</dbReference>
<keyword evidence="1" id="KW-0175">Coiled coil</keyword>